<dbReference type="RefSeq" id="XP_009013029.1">
    <property type="nucleotide sequence ID" value="XM_009014781.1"/>
</dbReference>
<organism evidence="5 6">
    <name type="scientific">Helobdella robusta</name>
    <name type="common">Californian leech</name>
    <dbReference type="NCBI Taxonomy" id="6412"/>
    <lineage>
        <taxon>Eukaryota</taxon>
        <taxon>Metazoa</taxon>
        <taxon>Spiralia</taxon>
        <taxon>Lophotrochozoa</taxon>
        <taxon>Annelida</taxon>
        <taxon>Clitellata</taxon>
        <taxon>Hirudinea</taxon>
        <taxon>Rhynchobdellida</taxon>
        <taxon>Glossiphoniidae</taxon>
        <taxon>Helobdella</taxon>
    </lineage>
</organism>
<evidence type="ECO:0000256" key="1">
    <source>
        <dbReference type="ARBA" id="ARBA00014759"/>
    </source>
</evidence>
<dbReference type="FunCoup" id="T1F159">
    <property type="interactions" value="1347"/>
</dbReference>
<dbReference type="InterPro" id="IPR018103">
    <property type="entry name" value="Translation_control_tumour_CS"/>
</dbReference>
<dbReference type="PANTHER" id="PTHR11991">
    <property type="entry name" value="TRANSLATIONALLY CONTROLLED TUMOR PROTEIN-RELATED"/>
    <property type="match status" value="1"/>
</dbReference>
<dbReference type="OrthoDB" id="10248936at2759"/>
<evidence type="ECO:0000256" key="2">
    <source>
        <dbReference type="PROSITE-ProRule" id="PRU01133"/>
    </source>
</evidence>
<dbReference type="EnsemblMetazoa" id="HelroT168939">
    <property type="protein sequence ID" value="HelroP168939"/>
    <property type="gene ID" value="HelroG168939"/>
</dbReference>
<dbReference type="EMBL" id="KB096023">
    <property type="protein sequence ID" value="ESO09007.1"/>
    <property type="molecule type" value="Genomic_DNA"/>
</dbReference>
<dbReference type="GO" id="GO:0005737">
    <property type="term" value="C:cytoplasm"/>
    <property type="evidence" value="ECO:0000318"/>
    <property type="project" value="GO_Central"/>
</dbReference>
<dbReference type="AlphaFoldDB" id="T1F159"/>
<keyword evidence="6" id="KW-1185">Reference proteome</keyword>
<gene>
    <name evidence="5" type="primary">20202559</name>
    <name evidence="4" type="ORF">HELRODRAFT_168939</name>
</gene>
<dbReference type="EMBL" id="AMQM01003145">
    <property type="status" value="NOT_ANNOTATED_CDS"/>
    <property type="molecule type" value="Genomic_DNA"/>
</dbReference>
<reference evidence="6" key="1">
    <citation type="submission" date="2012-12" db="EMBL/GenBank/DDBJ databases">
        <authorList>
            <person name="Hellsten U."/>
            <person name="Grimwood J."/>
            <person name="Chapman J.A."/>
            <person name="Shapiro H."/>
            <person name="Aerts A."/>
            <person name="Otillar R.P."/>
            <person name="Terry A.Y."/>
            <person name="Boore J.L."/>
            <person name="Simakov O."/>
            <person name="Marletaz F."/>
            <person name="Cho S.-J."/>
            <person name="Edsinger-Gonzales E."/>
            <person name="Havlak P."/>
            <person name="Kuo D.-H."/>
            <person name="Larsson T."/>
            <person name="Lv J."/>
            <person name="Arendt D."/>
            <person name="Savage R."/>
            <person name="Osoegawa K."/>
            <person name="de Jong P."/>
            <person name="Lindberg D.R."/>
            <person name="Seaver E.C."/>
            <person name="Weisblat D.A."/>
            <person name="Putnam N.H."/>
            <person name="Grigoriev I.V."/>
            <person name="Rokhsar D.S."/>
        </authorList>
    </citation>
    <scope>NUCLEOTIDE SEQUENCE</scope>
</reference>
<name>T1F159_HELRO</name>
<reference evidence="5" key="3">
    <citation type="submission" date="2015-06" db="UniProtKB">
        <authorList>
            <consortium name="EnsemblMetazoa"/>
        </authorList>
    </citation>
    <scope>IDENTIFICATION</scope>
</reference>
<sequence>MIIYKDAFTGDELFSDSVPMKLINNIVYKLKGTMRTDVFDIDDSAIGGNKSAEVQDEGADAASKQGVDIVLNGRLVEYTLAKKDYLPHIKAYMKQVKERLEKELPDQVEVFTSNAQNFIKEVLADYKEYQLFSGESMHPDGMLALMKWEDDVPYMYFFKHGLIEEKVVSTHFLRLH</sequence>
<evidence type="ECO:0000313" key="5">
    <source>
        <dbReference type="EnsemblMetazoa" id="HelroP168939"/>
    </source>
</evidence>
<dbReference type="CTD" id="20202559"/>
<dbReference type="PROSITE" id="PS51797">
    <property type="entry name" value="TCTP_3"/>
    <property type="match status" value="1"/>
</dbReference>
<dbReference type="eggNOG" id="KOG1727">
    <property type="taxonomic scope" value="Eukaryota"/>
</dbReference>
<feature type="domain" description="TCTP" evidence="3">
    <location>
        <begin position="1"/>
        <end position="167"/>
    </location>
</feature>
<reference evidence="4 6" key="2">
    <citation type="journal article" date="2013" name="Nature">
        <title>Insights into bilaterian evolution from three spiralian genomes.</title>
        <authorList>
            <person name="Simakov O."/>
            <person name="Marletaz F."/>
            <person name="Cho S.J."/>
            <person name="Edsinger-Gonzales E."/>
            <person name="Havlak P."/>
            <person name="Hellsten U."/>
            <person name="Kuo D.H."/>
            <person name="Larsson T."/>
            <person name="Lv J."/>
            <person name="Arendt D."/>
            <person name="Savage R."/>
            <person name="Osoegawa K."/>
            <person name="de Jong P."/>
            <person name="Grimwood J."/>
            <person name="Chapman J.A."/>
            <person name="Shapiro H."/>
            <person name="Aerts A."/>
            <person name="Otillar R.P."/>
            <person name="Terry A.Y."/>
            <person name="Boore J.L."/>
            <person name="Grigoriev I.V."/>
            <person name="Lindberg D.R."/>
            <person name="Seaver E.C."/>
            <person name="Weisblat D.A."/>
            <person name="Putnam N.H."/>
            <person name="Rokhsar D.S."/>
        </authorList>
    </citation>
    <scope>NUCLEOTIDE SEQUENCE</scope>
</reference>
<proteinExistence type="inferred from homology"/>
<dbReference type="SUPFAM" id="SSF51316">
    <property type="entry name" value="Mss4-like"/>
    <property type="match status" value="1"/>
</dbReference>
<evidence type="ECO:0000313" key="4">
    <source>
        <dbReference type="EMBL" id="ESO09007.1"/>
    </source>
</evidence>
<dbReference type="PROSITE" id="PS01002">
    <property type="entry name" value="TCTP_1"/>
    <property type="match status" value="1"/>
</dbReference>
<dbReference type="PANTHER" id="PTHR11991:SF0">
    <property type="entry name" value="TRANSLATIONALLY-CONTROLLED TUMOR PROTEIN"/>
    <property type="match status" value="1"/>
</dbReference>
<dbReference type="FunFam" id="2.170.150.10:FF:000002">
    <property type="entry name" value="Translationally-controlled tumor protein homolog"/>
    <property type="match status" value="1"/>
</dbReference>
<dbReference type="GeneID" id="20202559"/>
<dbReference type="HOGENOM" id="CLU_095877_0_1_1"/>
<comment type="similarity">
    <text evidence="2">Belongs to the TCTP family.</text>
</comment>
<dbReference type="InterPro" id="IPR034737">
    <property type="entry name" value="TCTP"/>
</dbReference>
<dbReference type="Pfam" id="PF00838">
    <property type="entry name" value="TCTP"/>
    <property type="match status" value="1"/>
</dbReference>
<evidence type="ECO:0000259" key="3">
    <source>
        <dbReference type="PROSITE" id="PS51797"/>
    </source>
</evidence>
<protein>
    <recommendedName>
        <fullName evidence="1">Translationally-controlled tumor protein homolog</fullName>
    </recommendedName>
</protein>
<accession>T1F159</accession>
<evidence type="ECO:0000313" key="6">
    <source>
        <dbReference type="Proteomes" id="UP000015101"/>
    </source>
</evidence>
<dbReference type="OMA" id="CAMITEG"/>
<dbReference type="InParanoid" id="T1F159"/>
<dbReference type="PRINTS" id="PR01653">
    <property type="entry name" value="TCTPROTEIN"/>
</dbReference>
<dbReference type="Gene3D" id="2.170.150.10">
    <property type="entry name" value="Metal Binding Protein, Guanine Nucleotide Exchange Factor, Chain A"/>
    <property type="match status" value="1"/>
</dbReference>
<dbReference type="InterPro" id="IPR011057">
    <property type="entry name" value="Mss4-like_sf"/>
</dbReference>
<dbReference type="Proteomes" id="UP000015101">
    <property type="component" value="Unassembled WGS sequence"/>
</dbReference>
<dbReference type="InterPro" id="IPR011323">
    <property type="entry name" value="Mss4/transl-control_tumour"/>
</dbReference>
<dbReference type="GO" id="GO:0005509">
    <property type="term" value="F:calcium ion binding"/>
    <property type="evidence" value="ECO:0000318"/>
    <property type="project" value="GO_Central"/>
</dbReference>
<dbReference type="KEGG" id="hro:HELRODRAFT_168939"/>
<dbReference type="InterPro" id="IPR018105">
    <property type="entry name" value="Translational_control_tumour_p"/>
</dbReference>
<dbReference type="STRING" id="6412.T1F159"/>